<keyword evidence="2" id="KW-0460">Magnesium</keyword>
<dbReference type="AlphaFoldDB" id="A0A540V8U5"/>
<dbReference type="OrthoDB" id="7466225at2"/>
<dbReference type="PANTHER" id="PTHR43007">
    <property type="entry name" value="2-PHOSPHO-L-LACTATE TRANSFERASE"/>
    <property type="match status" value="1"/>
</dbReference>
<dbReference type="GO" id="GO:0000287">
    <property type="term" value="F:magnesium ion binding"/>
    <property type="evidence" value="ECO:0007669"/>
    <property type="project" value="InterPro"/>
</dbReference>
<proteinExistence type="inferred from homology"/>
<dbReference type="EC" id="2.7.8.28" evidence="3"/>
<dbReference type="CDD" id="cd07186">
    <property type="entry name" value="CofD_like"/>
    <property type="match status" value="1"/>
</dbReference>
<dbReference type="NCBIfam" id="TIGR01819">
    <property type="entry name" value="F420_cofD"/>
    <property type="match status" value="1"/>
</dbReference>
<dbReference type="Pfam" id="PF01933">
    <property type="entry name" value="CofD"/>
    <property type="match status" value="1"/>
</dbReference>
<sequence length="332" mass="35955">MNRSSRIEQVVALAGGVGGAKLAAGLQAALPPGALTVIVNTGDDFEHWGLTICPDLDTVMYNLAGVHNPETGWGRADETFAVLEAMSLLGGEDWFRLGDRDLAVHLRRTEWLRQGLSLTEVTERLRRSFGIPSTILPMSDDPVRTLVHTDEGDLPFQHYFVRRRCEPMVIDLSFVGADQARMTEPVRAALERADLVVLCPSNPYLSLDPILSVPGLRRRLQQLPAPKVAVSPIVGGRALKGPAAKLMQELGQMISPLTVADHFSDLLDGFVLDRQDAVLERSLDMPVLVTDTIMTDLASRRALATALLDFGAGLLASPSYSPSSLDSSPSAQ</sequence>
<dbReference type="InterPro" id="IPR010115">
    <property type="entry name" value="FbiA/CofD"/>
</dbReference>
<evidence type="ECO:0000313" key="3">
    <source>
        <dbReference type="EMBL" id="TQE93168.1"/>
    </source>
</evidence>
<evidence type="ECO:0000256" key="2">
    <source>
        <dbReference type="ARBA" id="ARBA00022842"/>
    </source>
</evidence>
<dbReference type="RefSeq" id="WP_141612455.1">
    <property type="nucleotide sequence ID" value="NZ_VIGC02000048.1"/>
</dbReference>
<keyword evidence="1 3" id="KW-0808">Transferase</keyword>
<evidence type="ECO:0000256" key="1">
    <source>
        <dbReference type="ARBA" id="ARBA00022679"/>
    </source>
</evidence>
<comment type="caution">
    <text evidence="3">The sequence shown here is derived from an EMBL/GenBank/DDBJ whole genome shotgun (WGS) entry which is preliminary data.</text>
</comment>
<dbReference type="Gene3D" id="3.40.50.10680">
    <property type="entry name" value="CofD-like domains"/>
    <property type="match status" value="1"/>
</dbReference>
<accession>A0A540V8U5</accession>
<dbReference type="InterPro" id="IPR038136">
    <property type="entry name" value="CofD-like_dom_sf"/>
</dbReference>
<dbReference type="EMBL" id="VIGC01000048">
    <property type="protein sequence ID" value="TQE93168.1"/>
    <property type="molecule type" value="Genomic_DNA"/>
</dbReference>
<dbReference type="GO" id="GO:0043743">
    <property type="term" value="F:LPPG:FO 2-phospho-L-lactate transferase activity"/>
    <property type="evidence" value="ECO:0007669"/>
    <property type="project" value="UniProtKB-EC"/>
</dbReference>
<dbReference type="HAMAP" id="MF_01257">
    <property type="entry name" value="CofD"/>
    <property type="match status" value="1"/>
</dbReference>
<protein>
    <submittedName>
        <fullName evidence="3">2-phospho-L-lactate transferase</fullName>
        <ecNumber evidence="3">2.7.8.28</ecNumber>
    </submittedName>
</protein>
<evidence type="ECO:0000313" key="4">
    <source>
        <dbReference type="Proteomes" id="UP000317371"/>
    </source>
</evidence>
<dbReference type="PANTHER" id="PTHR43007:SF1">
    <property type="entry name" value="2-PHOSPHO-L-LACTATE TRANSFERASE"/>
    <property type="match status" value="1"/>
</dbReference>
<dbReference type="Gene3D" id="1.10.8.240">
    <property type="entry name" value="CofD-like domain"/>
    <property type="match status" value="1"/>
</dbReference>
<dbReference type="InterPro" id="IPR002882">
    <property type="entry name" value="CofD"/>
</dbReference>
<organism evidence="3 4">
    <name type="scientific">Litorilinea aerophila</name>
    <dbReference type="NCBI Taxonomy" id="1204385"/>
    <lineage>
        <taxon>Bacteria</taxon>
        <taxon>Bacillati</taxon>
        <taxon>Chloroflexota</taxon>
        <taxon>Caldilineae</taxon>
        <taxon>Caldilineales</taxon>
        <taxon>Caldilineaceae</taxon>
        <taxon>Litorilinea</taxon>
    </lineage>
</organism>
<name>A0A540V8U5_9CHLR</name>
<keyword evidence="4" id="KW-1185">Reference proteome</keyword>
<gene>
    <name evidence="3" type="ORF">FKZ61_22635</name>
</gene>
<dbReference type="InParanoid" id="A0A540V8U5"/>
<dbReference type="Proteomes" id="UP000317371">
    <property type="component" value="Unassembled WGS sequence"/>
</dbReference>
<dbReference type="SUPFAM" id="SSF142338">
    <property type="entry name" value="CofD-like"/>
    <property type="match status" value="1"/>
</dbReference>
<reference evidence="3 4" key="1">
    <citation type="submission" date="2019-06" db="EMBL/GenBank/DDBJ databases">
        <title>Genome sequence of Litorilinea aerophila BAA-2444.</title>
        <authorList>
            <person name="Maclea K.S."/>
            <person name="Maurais E.G."/>
            <person name="Iannazzi L.C."/>
        </authorList>
    </citation>
    <scope>NUCLEOTIDE SEQUENCE [LARGE SCALE GENOMIC DNA]</scope>
    <source>
        <strain evidence="3 4">ATCC BAA-2444</strain>
    </source>
</reference>